<feature type="compositionally biased region" description="Polar residues" evidence="9">
    <location>
        <begin position="400"/>
        <end position="423"/>
    </location>
</feature>
<keyword evidence="6" id="KW-0539">Nucleus</keyword>
<proteinExistence type="inferred from homology"/>
<feature type="region of interest" description="Disordered" evidence="9">
    <location>
        <begin position="387"/>
        <end position="423"/>
    </location>
</feature>
<feature type="compositionally biased region" description="Low complexity" evidence="9">
    <location>
        <begin position="308"/>
        <end position="332"/>
    </location>
</feature>
<evidence type="ECO:0000259" key="10">
    <source>
        <dbReference type="PROSITE" id="PS00434"/>
    </source>
</evidence>
<evidence type="ECO:0000313" key="12">
    <source>
        <dbReference type="Proteomes" id="UP001176517"/>
    </source>
</evidence>
<keyword evidence="4" id="KW-0238">DNA-binding</keyword>
<comment type="caution">
    <text evidence="11">The sequence shown here is derived from an EMBL/GenBank/DDBJ whole genome shotgun (WGS) entry which is preliminary data.</text>
</comment>
<dbReference type="InterPro" id="IPR036390">
    <property type="entry name" value="WH_DNA-bd_sf"/>
</dbReference>
<dbReference type="EMBL" id="JAPDMZ010000001">
    <property type="protein sequence ID" value="KAK0558035.1"/>
    <property type="molecule type" value="Genomic_DNA"/>
</dbReference>
<feature type="region of interest" description="Disordered" evidence="9">
    <location>
        <begin position="627"/>
        <end position="777"/>
    </location>
</feature>
<evidence type="ECO:0000256" key="4">
    <source>
        <dbReference type="ARBA" id="ARBA00023125"/>
    </source>
</evidence>
<dbReference type="SMART" id="SM00415">
    <property type="entry name" value="HSF"/>
    <property type="match status" value="1"/>
</dbReference>
<dbReference type="GO" id="GO:0003700">
    <property type="term" value="F:DNA-binding transcription factor activity"/>
    <property type="evidence" value="ECO:0007669"/>
    <property type="project" value="InterPro"/>
</dbReference>
<evidence type="ECO:0000313" key="11">
    <source>
        <dbReference type="EMBL" id="KAK0558035.1"/>
    </source>
</evidence>
<dbReference type="PANTHER" id="PTHR10015">
    <property type="entry name" value="HEAT SHOCK TRANSCRIPTION FACTOR"/>
    <property type="match status" value="1"/>
</dbReference>
<feature type="domain" description="HSF-type DNA-binding" evidence="10">
    <location>
        <begin position="92"/>
        <end position="116"/>
    </location>
</feature>
<evidence type="ECO:0000256" key="9">
    <source>
        <dbReference type="SAM" id="MobiDB-lite"/>
    </source>
</evidence>
<feature type="region of interest" description="Disordered" evidence="9">
    <location>
        <begin position="545"/>
        <end position="568"/>
    </location>
</feature>
<feature type="compositionally biased region" description="Basic and acidic residues" evidence="9">
    <location>
        <begin position="298"/>
        <end position="307"/>
    </location>
</feature>
<evidence type="ECO:0000256" key="7">
    <source>
        <dbReference type="ARBA" id="ARBA00062171"/>
    </source>
</evidence>
<reference evidence="11" key="1">
    <citation type="journal article" date="2023" name="PhytoFront">
        <title>Draft Genome Resources of Seven Strains of Tilletia horrida, Causal Agent of Kernel Smut of Rice.</title>
        <authorList>
            <person name="Khanal S."/>
            <person name="Antony Babu S."/>
            <person name="Zhou X.G."/>
        </authorList>
    </citation>
    <scope>NUCLEOTIDE SEQUENCE</scope>
    <source>
        <strain evidence="11">TX6</strain>
    </source>
</reference>
<dbReference type="PANTHER" id="PTHR10015:SF427">
    <property type="entry name" value="HEAT SHOCK FACTOR PROTEIN"/>
    <property type="match status" value="1"/>
</dbReference>
<evidence type="ECO:0000256" key="1">
    <source>
        <dbReference type="ARBA" id="ARBA00004123"/>
    </source>
</evidence>
<keyword evidence="5" id="KW-0804">Transcription</keyword>
<dbReference type="InterPro" id="IPR000232">
    <property type="entry name" value="HSF_DNA-bd"/>
</dbReference>
<feature type="region of interest" description="Disordered" evidence="9">
    <location>
        <begin position="298"/>
        <end position="339"/>
    </location>
</feature>
<evidence type="ECO:0000256" key="2">
    <source>
        <dbReference type="ARBA" id="ARBA00006403"/>
    </source>
</evidence>
<comment type="subcellular location">
    <subcellularLocation>
        <location evidence="1">Nucleus</location>
    </subcellularLocation>
</comment>
<protein>
    <submittedName>
        <fullName evidence="11">Heat shock transcription factor</fullName>
    </submittedName>
</protein>
<comment type="subunit">
    <text evidence="7">Homotrimer. Homotrimerization increases the affinity of HSF1 to DNA. Interacts with transcriptional coregulator SSA1 on chromatin.</text>
</comment>
<dbReference type="GO" id="GO:0043565">
    <property type="term" value="F:sequence-specific DNA binding"/>
    <property type="evidence" value="ECO:0007669"/>
    <property type="project" value="InterPro"/>
</dbReference>
<keyword evidence="3" id="KW-0805">Transcription regulation</keyword>
<dbReference type="Pfam" id="PF00447">
    <property type="entry name" value="HSF_DNA-bind"/>
    <property type="match status" value="1"/>
</dbReference>
<feature type="region of interest" description="Disordered" evidence="9">
    <location>
        <begin position="1"/>
        <end position="51"/>
    </location>
</feature>
<dbReference type="GO" id="GO:0005634">
    <property type="term" value="C:nucleus"/>
    <property type="evidence" value="ECO:0007669"/>
    <property type="project" value="UniProtKB-SubCell"/>
</dbReference>
<dbReference type="AlphaFoldDB" id="A0AAN6GYJ2"/>
<dbReference type="SUPFAM" id="SSF46785">
    <property type="entry name" value="Winged helix' DNA-binding domain"/>
    <property type="match status" value="1"/>
</dbReference>
<gene>
    <name evidence="11" type="primary">CTA8</name>
    <name evidence="11" type="ORF">OC846_000027</name>
</gene>
<dbReference type="FunFam" id="1.10.10.10:FF:000027">
    <property type="entry name" value="Heat shock transcription factor 1"/>
    <property type="match status" value="1"/>
</dbReference>
<dbReference type="Gene3D" id="1.10.10.10">
    <property type="entry name" value="Winged helix-like DNA-binding domain superfamily/Winged helix DNA-binding domain"/>
    <property type="match status" value="1"/>
</dbReference>
<accession>A0AAN6GYJ2</accession>
<name>A0AAN6GYJ2_9BASI</name>
<evidence type="ECO:0000256" key="6">
    <source>
        <dbReference type="ARBA" id="ARBA00023242"/>
    </source>
</evidence>
<feature type="compositionally biased region" description="Polar residues" evidence="9">
    <location>
        <begin position="711"/>
        <end position="721"/>
    </location>
</feature>
<keyword evidence="12" id="KW-1185">Reference proteome</keyword>
<feature type="compositionally biased region" description="Polar residues" evidence="9">
    <location>
        <begin position="1"/>
        <end position="10"/>
    </location>
</feature>
<dbReference type="PROSITE" id="PS00434">
    <property type="entry name" value="HSF_DOMAIN"/>
    <property type="match status" value="1"/>
</dbReference>
<feature type="compositionally biased region" description="Polar residues" evidence="9">
    <location>
        <begin position="35"/>
        <end position="51"/>
    </location>
</feature>
<sequence length="777" mass="80773">MSSSTHQQDAASLPRAERAGSDLVAGPSSSSSSSQLDGSGRSATPMNRNNPAFLNKLRSMLDDKNNEDLIKWAPDGKSFFVPNHIRFGDTLLPKYFKHRNFSSFVRQLNMYGFHKVPHLQQGALDADQAAQSELWEFTNELFTRDEPELTAQVQRKKPVKPTTGAGNAAGTAAGLLTGIPGAETFAGIRPNQLLLTDAPYSAGEGQAAPAYAGTSAFDGTTAQNLHLHPLFPALQAITVAQSNINSEVSRLRSSNDDLWREAIDTRQRLKQQQDSIRQVINFLASIYGGRALANAAEEAKEMSKSPDSDSSSSRADIGGSSTYRSAAPSSSRGLNNAKRVAVYRPKTMANGRLMIEGSGNSDAQDASGRIQPIDESREAEIFELPDLSGLQGNGKEGQVLPSTARTPNLTKSPATGSTLPSTNDGVNAFSSAFDSNNLWASDLNAPASSTAMVLPSNNGNEFSNTFSSGANGLPDTGALMSNGALASLLGSANASNQSNTANAAGQLVASNPDLAQHTAGVSQSYEDMQRVNSYLQALIEGIMQGNNGNRTGTGSTGPSTGADPSALNGGIPSFNALLGGVDGGGGVNSSNQAAGPAAVAAAAATPGSSASVDLEALLSEFLDPAAAAATPSPRPAVRTPVPIDPSRRISGSASDFPTLLKNNISSAETTESPLFAGEGDEDEDDEHDEDEDEDDEDDGQGESPVLMANSKPATQTVTASIGSRPESRLQLPQAWPSGVVGDPGGGQHKRKGEGAEGGLDQMIVAEPALKRARHSGS</sequence>
<dbReference type="Proteomes" id="UP001176517">
    <property type="component" value="Unassembled WGS sequence"/>
</dbReference>
<comment type="similarity">
    <text evidence="2 8">Belongs to the HSF family.</text>
</comment>
<dbReference type="PRINTS" id="PR00056">
    <property type="entry name" value="HSFDOMAIN"/>
</dbReference>
<evidence type="ECO:0000256" key="3">
    <source>
        <dbReference type="ARBA" id="ARBA00023015"/>
    </source>
</evidence>
<evidence type="ECO:0000256" key="8">
    <source>
        <dbReference type="RuleBase" id="RU004020"/>
    </source>
</evidence>
<feature type="compositionally biased region" description="Acidic residues" evidence="9">
    <location>
        <begin position="678"/>
        <end position="700"/>
    </location>
</feature>
<dbReference type="InterPro" id="IPR036388">
    <property type="entry name" value="WH-like_DNA-bd_sf"/>
</dbReference>
<keyword evidence="11" id="KW-0346">Stress response</keyword>
<evidence type="ECO:0000256" key="5">
    <source>
        <dbReference type="ARBA" id="ARBA00023163"/>
    </source>
</evidence>
<feature type="compositionally biased region" description="Low complexity" evidence="9">
    <location>
        <begin position="545"/>
        <end position="561"/>
    </location>
</feature>
<feature type="compositionally biased region" description="Low complexity" evidence="9">
    <location>
        <begin position="627"/>
        <end position="641"/>
    </location>
</feature>
<feature type="compositionally biased region" description="Polar residues" evidence="9">
    <location>
        <begin position="649"/>
        <end position="672"/>
    </location>
</feature>
<organism evidence="11 12">
    <name type="scientific">Tilletia horrida</name>
    <dbReference type="NCBI Taxonomy" id="155126"/>
    <lineage>
        <taxon>Eukaryota</taxon>
        <taxon>Fungi</taxon>
        <taxon>Dikarya</taxon>
        <taxon>Basidiomycota</taxon>
        <taxon>Ustilaginomycotina</taxon>
        <taxon>Exobasidiomycetes</taxon>
        <taxon>Tilletiales</taxon>
        <taxon>Tilletiaceae</taxon>
        <taxon>Tilletia</taxon>
    </lineage>
</organism>